<dbReference type="InterPro" id="IPR038161">
    <property type="entry name" value="VirB9/CagX/TrbG_C_sf"/>
</dbReference>
<dbReference type="EMBL" id="RSQT01000053">
    <property type="protein sequence ID" value="MIQ23460.1"/>
    <property type="molecule type" value="Genomic_DNA"/>
</dbReference>
<dbReference type="Gene3D" id="2.60.40.2500">
    <property type="match status" value="1"/>
</dbReference>
<name>A0A657ES30_SALEN</name>
<reference evidence="4" key="1">
    <citation type="submission" date="2018-08" db="EMBL/GenBank/DDBJ databases">
        <authorList>
            <person name="Ashton P.M."/>
            <person name="Dallman T."/>
            <person name="Nair S."/>
            <person name="De Pinna E."/>
            <person name="Peters T."/>
            <person name="Grant K."/>
        </authorList>
    </citation>
    <scope>NUCLEOTIDE SEQUENCE [LARGE SCALE GENOMIC DNA]</scope>
    <source>
        <strain evidence="4">38306</strain>
    </source>
</reference>
<comment type="caution">
    <text evidence="4">The sequence shown here is derived from an EMBL/GenBank/DDBJ whole genome shotgun (WGS) entry which is preliminary data.</text>
</comment>
<evidence type="ECO:0000256" key="3">
    <source>
        <dbReference type="SAM" id="SignalP"/>
    </source>
</evidence>
<dbReference type="AlphaFoldDB" id="A0A657ES30"/>
<evidence type="ECO:0000313" key="4">
    <source>
        <dbReference type="EMBL" id="MIQ23460.1"/>
    </source>
</evidence>
<dbReference type="NCBIfam" id="TIGR02781">
    <property type="entry name" value="VirB9"/>
    <property type="match status" value="1"/>
</dbReference>
<protein>
    <submittedName>
        <fullName evidence="4">P-type conjugative transfer protein VirB9</fullName>
    </submittedName>
</protein>
<evidence type="ECO:0000256" key="2">
    <source>
        <dbReference type="ARBA" id="ARBA00022729"/>
    </source>
</evidence>
<evidence type="ECO:0000256" key="1">
    <source>
        <dbReference type="ARBA" id="ARBA00006135"/>
    </source>
</evidence>
<sequence>MRKLTLITLIIMLNSQAWAAATPQASRYDARIQQVIYNPQNVTVVNTKPGFMTTLVFDNDEAVISASPGFDEAWEARADANRVNIRPVALTQGAPGEDGNTTQVVIPPNSRDWHTNMLIVTNKRLYNVELNVIDEKSPQQPAYLVSYRYPGDERNRANKEAAARQKEWEQKQEQTQIQKALRTAQTPRNWDYTKYPGKDSYNIEPDFAYDDGRFTFLGFSPNKSVPSVTKEQNGQEYVVNSSIQRKGNFTVLVIQEITPRLVLRSGDAVVGLKNNGFGKVHAADNSTVSDKVERVEKTDNT</sequence>
<dbReference type="InterPro" id="IPR033645">
    <property type="entry name" value="VirB9/CagX/TrbG_C"/>
</dbReference>
<keyword evidence="2 3" id="KW-0732">Signal</keyword>
<dbReference type="CDD" id="cd06911">
    <property type="entry name" value="VirB9_CagX_TrbG"/>
    <property type="match status" value="1"/>
</dbReference>
<gene>
    <name evidence="4" type="primary">virB9</name>
    <name evidence="4" type="ORF">ZQ07_23365</name>
</gene>
<dbReference type="Pfam" id="PF03524">
    <property type="entry name" value="CagX"/>
    <property type="match status" value="1"/>
</dbReference>
<dbReference type="Proteomes" id="UP000885271">
    <property type="component" value="Unassembled WGS sequence"/>
</dbReference>
<feature type="chain" id="PRO_5024890488" evidence="3">
    <location>
        <begin position="20"/>
        <end position="301"/>
    </location>
</feature>
<organism evidence="4">
    <name type="scientific">Salmonella enteritidis</name>
    <dbReference type="NCBI Taxonomy" id="149539"/>
    <lineage>
        <taxon>Bacteria</taxon>
        <taxon>Pseudomonadati</taxon>
        <taxon>Pseudomonadota</taxon>
        <taxon>Gammaproteobacteria</taxon>
        <taxon>Enterobacterales</taxon>
        <taxon>Enterobacteriaceae</taxon>
        <taxon>Salmonella</taxon>
    </lineage>
</organism>
<proteinExistence type="inferred from homology"/>
<dbReference type="InterPro" id="IPR010258">
    <property type="entry name" value="Conjugal_tfr_TrbG/VirB9/CagX"/>
</dbReference>
<dbReference type="InterPro" id="IPR014148">
    <property type="entry name" value="VirB9"/>
</dbReference>
<comment type="similarity">
    <text evidence="1">Belongs to the TrbG/VirB9 family.</text>
</comment>
<accession>A0A657ES30</accession>
<feature type="signal peptide" evidence="3">
    <location>
        <begin position="1"/>
        <end position="19"/>
    </location>
</feature>